<name>A0A921MUX3_9MICO</name>
<protein>
    <submittedName>
        <fullName evidence="3">PH domain-containing protein</fullName>
    </submittedName>
</protein>
<comment type="caution">
    <text evidence="3">The sequence shown here is derived from an EMBL/GenBank/DDBJ whole genome shotgun (WGS) entry which is preliminary data.</text>
</comment>
<reference evidence="3" key="2">
    <citation type="submission" date="2021-09" db="EMBL/GenBank/DDBJ databases">
        <authorList>
            <person name="Gilroy R."/>
        </authorList>
    </citation>
    <scope>NUCLEOTIDE SEQUENCE</scope>
    <source>
        <strain evidence="3">ChiGjej5B5-22894</strain>
    </source>
</reference>
<sequence>MNAPGAEPDSGPRLIYRAGPSTLYKVIVAVLLLILIVPLLGWTALALLAPERPMLLLAAAPLVPLVLFGGMLLLILRPAFTVTSRGVELRGCFSTRRVEWPEVRVVEIDRYWFNRGGVVIVTLDGRRLKSALTNSHSTLYRGESPYDHGPDLMHAARPARAAIETHRRWLHGTL</sequence>
<evidence type="ECO:0000313" key="4">
    <source>
        <dbReference type="Proteomes" id="UP000742460"/>
    </source>
</evidence>
<dbReference type="InterPro" id="IPR019692">
    <property type="entry name" value="CFP-6_PH"/>
</dbReference>
<feature type="transmembrane region" description="Helical" evidence="1">
    <location>
        <begin position="23"/>
        <end position="48"/>
    </location>
</feature>
<keyword evidence="1" id="KW-0812">Transmembrane</keyword>
<feature type="domain" description="Low molecular weight protein antigen 6 PH" evidence="2">
    <location>
        <begin position="77"/>
        <end position="124"/>
    </location>
</feature>
<dbReference type="Proteomes" id="UP000742460">
    <property type="component" value="Unassembled WGS sequence"/>
</dbReference>
<keyword evidence="1" id="KW-1133">Transmembrane helix</keyword>
<dbReference type="AlphaFoldDB" id="A0A921MUX3"/>
<evidence type="ECO:0000259" key="2">
    <source>
        <dbReference type="Pfam" id="PF10756"/>
    </source>
</evidence>
<dbReference type="Pfam" id="PF10756">
    <property type="entry name" value="bPH_6"/>
    <property type="match status" value="1"/>
</dbReference>
<accession>A0A921MUX3</accession>
<feature type="transmembrane region" description="Helical" evidence="1">
    <location>
        <begin position="54"/>
        <end position="76"/>
    </location>
</feature>
<evidence type="ECO:0000256" key="1">
    <source>
        <dbReference type="SAM" id="Phobius"/>
    </source>
</evidence>
<dbReference type="EMBL" id="DYUE01000115">
    <property type="protein sequence ID" value="HJG90975.1"/>
    <property type="molecule type" value="Genomic_DNA"/>
</dbReference>
<reference evidence="3" key="1">
    <citation type="journal article" date="2021" name="PeerJ">
        <title>Extensive microbial diversity within the chicken gut microbiome revealed by metagenomics and culture.</title>
        <authorList>
            <person name="Gilroy R."/>
            <person name="Ravi A."/>
            <person name="Getino M."/>
            <person name="Pursley I."/>
            <person name="Horton D.L."/>
            <person name="Alikhan N.F."/>
            <person name="Baker D."/>
            <person name="Gharbi K."/>
            <person name="Hall N."/>
            <person name="Watson M."/>
            <person name="Adriaenssens E.M."/>
            <person name="Foster-Nyarko E."/>
            <person name="Jarju S."/>
            <person name="Secka A."/>
            <person name="Antonio M."/>
            <person name="Oren A."/>
            <person name="Chaudhuri R.R."/>
            <person name="La Ragione R."/>
            <person name="Hildebrand F."/>
            <person name="Pallen M.J."/>
        </authorList>
    </citation>
    <scope>NUCLEOTIDE SEQUENCE</scope>
    <source>
        <strain evidence="3">ChiGjej5B5-22894</strain>
    </source>
</reference>
<gene>
    <name evidence="3" type="ORF">K8V81_04540</name>
</gene>
<organism evidence="3 4">
    <name type="scientific">Brachybacterium massiliense</name>
    <dbReference type="NCBI Taxonomy" id="1755098"/>
    <lineage>
        <taxon>Bacteria</taxon>
        <taxon>Bacillati</taxon>
        <taxon>Actinomycetota</taxon>
        <taxon>Actinomycetes</taxon>
        <taxon>Micrococcales</taxon>
        <taxon>Dermabacteraceae</taxon>
        <taxon>Brachybacterium</taxon>
    </lineage>
</organism>
<proteinExistence type="predicted"/>
<keyword evidence="1" id="KW-0472">Membrane</keyword>
<evidence type="ECO:0000313" key="3">
    <source>
        <dbReference type="EMBL" id="HJG90975.1"/>
    </source>
</evidence>